<gene>
    <name evidence="1" type="ORF">SIAM614_00817</name>
</gene>
<dbReference type="EMBL" id="AAUW01000027">
    <property type="protein sequence ID" value="EAV40739.1"/>
    <property type="molecule type" value="Genomic_DNA"/>
</dbReference>
<dbReference type="InterPro" id="IPR018883">
    <property type="entry name" value="Delta_CA"/>
</dbReference>
<dbReference type="eggNOG" id="ENOG502Z8DI">
    <property type="taxonomic scope" value="Bacteria"/>
</dbReference>
<reference evidence="1 2" key="1">
    <citation type="submission" date="2006-05" db="EMBL/GenBank/DDBJ databases">
        <authorList>
            <person name="King G."/>
            <person name="Ferriera S."/>
            <person name="Johnson J."/>
            <person name="Kravitz S."/>
            <person name="Beeson K."/>
            <person name="Sutton G."/>
            <person name="Rogers Y.-H."/>
            <person name="Friedman R."/>
            <person name="Frazier M."/>
            <person name="Venter J.C."/>
        </authorList>
    </citation>
    <scope>NUCLEOTIDE SEQUENCE [LARGE SCALE GENOMIC DNA]</scope>
    <source>
        <strain evidence="2">ATCC 25650 / DSM 13394 / JCM 20685 / NBRC 16684 / NCIMB 2208 / IAM 12614 / B1</strain>
    </source>
</reference>
<dbReference type="Pfam" id="PF10563">
    <property type="entry name" value="CA_like"/>
    <property type="match status" value="1"/>
</dbReference>
<name>A0P2T6_ROSAI</name>
<accession>A0P2T6</accession>
<sequence>MRAAIFAKALKQRTVLAATTVGRGFGPQSPRDIDNRWGNNRRVFSTVPDRSRMTLCDIHFHKNAEHRGGDFTTFAGNGDGRGYGTGFLYDGRLSAAELALRQRPVGSNTGDELIPGDTIEIHFVFSTVSGGRDRGTALEISSGMKYPVIPTKSANAQAVKK</sequence>
<protein>
    <submittedName>
        <fullName evidence="1">Uncharacterized protein</fullName>
    </submittedName>
</protein>
<comment type="caution">
    <text evidence="1">The sequence shown here is derived from an EMBL/GenBank/DDBJ whole genome shotgun (WGS) entry which is preliminary data.</text>
</comment>
<dbReference type="AlphaFoldDB" id="A0P2T6"/>
<proteinExistence type="predicted"/>
<evidence type="ECO:0000313" key="1">
    <source>
        <dbReference type="EMBL" id="EAV40739.1"/>
    </source>
</evidence>
<dbReference type="Proteomes" id="UP000004848">
    <property type="component" value="Unassembled WGS sequence"/>
</dbReference>
<organism evidence="1 2">
    <name type="scientific">Roseibium aggregatum (strain ATCC 25650 / DSM 13394 / JCM 20685 / NBRC 16684 / NCIMB 2208 / IAM 12614 / B1)</name>
    <name type="common">Stappia aggregata</name>
    <dbReference type="NCBI Taxonomy" id="384765"/>
    <lineage>
        <taxon>Bacteria</taxon>
        <taxon>Pseudomonadati</taxon>
        <taxon>Pseudomonadota</taxon>
        <taxon>Alphaproteobacteria</taxon>
        <taxon>Hyphomicrobiales</taxon>
        <taxon>Stappiaceae</taxon>
        <taxon>Roseibium</taxon>
    </lineage>
</organism>
<evidence type="ECO:0000313" key="2">
    <source>
        <dbReference type="Proteomes" id="UP000004848"/>
    </source>
</evidence>